<dbReference type="SMART" id="SM00470">
    <property type="entry name" value="ParB"/>
    <property type="match status" value="1"/>
</dbReference>
<dbReference type="PANTHER" id="PTHR33375">
    <property type="entry name" value="CHROMOSOME-PARTITIONING PROTEIN PARB-RELATED"/>
    <property type="match status" value="1"/>
</dbReference>
<dbReference type="SUPFAM" id="SSF109709">
    <property type="entry name" value="KorB DNA-binding domain-like"/>
    <property type="match status" value="1"/>
</dbReference>
<dbReference type="RefSeq" id="WP_001040135.1">
    <property type="nucleotide sequence ID" value="NZ_AHMY02000002.1"/>
</dbReference>
<protein>
    <submittedName>
        <fullName evidence="5">ParB-like protein</fullName>
    </submittedName>
</protein>
<reference evidence="5 6" key="1">
    <citation type="submission" date="2012-10" db="EMBL/GenBank/DDBJ databases">
        <authorList>
            <person name="Harkins D.M."/>
            <person name="Durkin A.S."/>
            <person name="Brinkac L.M."/>
            <person name="Selengut J.D."/>
            <person name="Sanka R."/>
            <person name="DePew J."/>
            <person name="Purushe J."/>
            <person name="Peacock S.J."/>
            <person name="Thaipadungpanit J."/>
            <person name="Wuthiekanun V.W."/>
            <person name="Day N.P."/>
            <person name="Vinetz J.M."/>
            <person name="Sutton G.G."/>
            <person name="Nelson W.C."/>
            <person name="Fouts D.E."/>
        </authorList>
    </citation>
    <scope>NUCLEOTIDE SEQUENCE [LARGE SCALE GENOMIC DNA]</scope>
    <source>
        <strain evidence="5 6">H1</strain>
    </source>
</reference>
<name>A0A0E2B8Q3_9LEPT</name>
<gene>
    <name evidence="5" type="ORF">LEP1GSC081_1292</name>
</gene>
<evidence type="ECO:0000256" key="3">
    <source>
        <dbReference type="SAM" id="MobiDB-lite"/>
    </source>
</evidence>
<comment type="caution">
    <text evidence="5">The sequence shown here is derived from an EMBL/GenBank/DDBJ whole genome shotgun (WGS) entry which is preliminary data.</text>
</comment>
<dbReference type="Proteomes" id="UP000006253">
    <property type="component" value="Unassembled WGS sequence"/>
</dbReference>
<dbReference type="Pfam" id="PF02195">
    <property type="entry name" value="ParB_N"/>
    <property type="match status" value="1"/>
</dbReference>
<dbReference type="Gene3D" id="1.10.10.730">
    <property type="entry name" value="KorB DNA-binding domain"/>
    <property type="match status" value="1"/>
</dbReference>
<dbReference type="GO" id="GO:0045881">
    <property type="term" value="P:positive regulation of sporulation resulting in formation of a cellular spore"/>
    <property type="evidence" value="ECO:0007669"/>
    <property type="project" value="TreeGrafter"/>
</dbReference>
<dbReference type="EMBL" id="AHMY02000002">
    <property type="protein sequence ID" value="EKO17750.1"/>
    <property type="molecule type" value="Genomic_DNA"/>
</dbReference>
<dbReference type="Gene3D" id="3.90.1530.30">
    <property type="match status" value="1"/>
</dbReference>
<dbReference type="InterPro" id="IPR036086">
    <property type="entry name" value="ParB/Sulfiredoxin_sf"/>
</dbReference>
<dbReference type="SUPFAM" id="SSF110849">
    <property type="entry name" value="ParB/Sulfiredoxin"/>
    <property type="match status" value="1"/>
</dbReference>
<evidence type="ECO:0000259" key="4">
    <source>
        <dbReference type="SMART" id="SM00470"/>
    </source>
</evidence>
<dbReference type="GO" id="GO:0003677">
    <property type="term" value="F:DNA binding"/>
    <property type="evidence" value="ECO:0007669"/>
    <property type="project" value="UniProtKB-KW"/>
</dbReference>
<accession>A0A0E2B8Q3</accession>
<evidence type="ECO:0000256" key="1">
    <source>
        <dbReference type="ARBA" id="ARBA00006295"/>
    </source>
</evidence>
<feature type="domain" description="ParB-like N-terminal" evidence="4">
    <location>
        <begin position="48"/>
        <end position="139"/>
    </location>
</feature>
<dbReference type="NCBIfam" id="TIGR00180">
    <property type="entry name" value="parB_part"/>
    <property type="match status" value="1"/>
</dbReference>
<proteinExistence type="inferred from homology"/>
<comment type="similarity">
    <text evidence="1">Belongs to the ParB family.</text>
</comment>
<dbReference type="AlphaFoldDB" id="A0A0E2B8Q3"/>
<dbReference type="FunFam" id="3.90.1530.30:FF:000001">
    <property type="entry name" value="Chromosome partitioning protein ParB"/>
    <property type="match status" value="1"/>
</dbReference>
<sequence length="321" mass="37122">MAKDRIFDLSHSVANTPKSKRESNTYYKSNIYLNQLNGSNQSPEGEFTKIPIELIDVTQNPRKHFSKESIKELATTIKSIGLLQPIVVRKKGKVFELIAGERRIRASILNGEKFIDAIVKNVDQIDPIIIPEYRLIENLQREDLKDIETALSVSEIRERNNYSISDLVIRFGKSESWIKQKLAHASMIDKLITEKKVKSIETLSDIPTSIILNIKPQLEKNADEVLSWLLPKIKEGYIPKRTEVKEFAQKIKEKNDVETQTFDSKIKKLEILIKQTKTKIESLQSKIQTYQKQIDSMKQKEKSKLNNKKMTTNTVQKKKKR</sequence>
<dbReference type="InterPro" id="IPR003115">
    <property type="entry name" value="ParB_N"/>
</dbReference>
<evidence type="ECO:0000313" key="6">
    <source>
        <dbReference type="Proteomes" id="UP000006253"/>
    </source>
</evidence>
<feature type="region of interest" description="Disordered" evidence="3">
    <location>
        <begin position="298"/>
        <end position="321"/>
    </location>
</feature>
<dbReference type="GO" id="GO:0007059">
    <property type="term" value="P:chromosome segregation"/>
    <property type="evidence" value="ECO:0007669"/>
    <property type="project" value="TreeGrafter"/>
</dbReference>
<evidence type="ECO:0000313" key="5">
    <source>
        <dbReference type="EMBL" id="EKO17750.1"/>
    </source>
</evidence>
<dbReference type="GO" id="GO:0005694">
    <property type="term" value="C:chromosome"/>
    <property type="evidence" value="ECO:0007669"/>
    <property type="project" value="TreeGrafter"/>
</dbReference>
<keyword evidence="2" id="KW-0238">DNA-binding</keyword>
<dbReference type="InterPro" id="IPR042075">
    <property type="entry name" value="KorB_DNA-db"/>
</dbReference>
<organism evidence="5 6">
    <name type="scientific">Leptospira kirschneri str. H1</name>
    <dbReference type="NCBI Taxonomy" id="1049966"/>
    <lineage>
        <taxon>Bacteria</taxon>
        <taxon>Pseudomonadati</taxon>
        <taxon>Spirochaetota</taxon>
        <taxon>Spirochaetia</taxon>
        <taxon>Leptospirales</taxon>
        <taxon>Leptospiraceae</taxon>
        <taxon>Leptospira</taxon>
    </lineage>
</organism>
<dbReference type="InterPro" id="IPR004437">
    <property type="entry name" value="ParB/RepB/Spo0J"/>
</dbReference>
<dbReference type="PANTHER" id="PTHR33375:SF1">
    <property type="entry name" value="CHROMOSOME-PARTITIONING PROTEIN PARB-RELATED"/>
    <property type="match status" value="1"/>
</dbReference>
<dbReference type="InterPro" id="IPR050336">
    <property type="entry name" value="Chromosome_partition/occlusion"/>
</dbReference>
<evidence type="ECO:0000256" key="2">
    <source>
        <dbReference type="ARBA" id="ARBA00023125"/>
    </source>
</evidence>